<dbReference type="EMBL" id="CP046173">
    <property type="protein sequence ID" value="QIS22817.1"/>
    <property type="molecule type" value="Genomic_DNA"/>
</dbReference>
<keyword evidence="1" id="KW-1133">Transmembrane helix</keyword>
<dbReference type="Proteomes" id="UP000500953">
    <property type="component" value="Chromosome"/>
</dbReference>
<gene>
    <name evidence="2" type="ORF">F6W96_35255</name>
</gene>
<accession>A0A6G9ZBT5</accession>
<name>A0A6G9ZBT5_9NOCA</name>
<dbReference type="RefSeq" id="WP_167490217.1">
    <property type="nucleotide sequence ID" value="NZ_CP046173.1"/>
</dbReference>
<protein>
    <submittedName>
        <fullName evidence="2">Uncharacterized protein</fullName>
    </submittedName>
</protein>
<organism evidence="2 3">
    <name type="scientific">Nocardia terpenica</name>
    <dbReference type="NCBI Taxonomy" id="455432"/>
    <lineage>
        <taxon>Bacteria</taxon>
        <taxon>Bacillati</taxon>
        <taxon>Actinomycetota</taxon>
        <taxon>Actinomycetes</taxon>
        <taxon>Mycobacteriales</taxon>
        <taxon>Nocardiaceae</taxon>
        <taxon>Nocardia</taxon>
    </lineage>
</organism>
<sequence>MNKAFSTETVRHALARVNTGLLMTVALVSDRISVRTADDRRDRGDVMEKVIIIAGMVALAIALVTWLKPVFTKYLVQIV</sequence>
<evidence type="ECO:0000313" key="2">
    <source>
        <dbReference type="EMBL" id="QIS22817.1"/>
    </source>
</evidence>
<keyword evidence="1" id="KW-0472">Membrane</keyword>
<keyword evidence="1" id="KW-0812">Transmembrane</keyword>
<evidence type="ECO:0000256" key="1">
    <source>
        <dbReference type="SAM" id="Phobius"/>
    </source>
</evidence>
<reference evidence="2 3" key="1">
    <citation type="journal article" date="2019" name="ACS Chem. Biol.">
        <title>Identification and Mobilization of a Cryptic Antibiotic Biosynthesis Gene Locus from a Human-Pathogenic Nocardia Isolate.</title>
        <authorList>
            <person name="Herisse M."/>
            <person name="Ishida K."/>
            <person name="Porter J.L."/>
            <person name="Howden B."/>
            <person name="Hertweck C."/>
            <person name="Stinear T.P."/>
            <person name="Pidot S.J."/>
        </authorList>
    </citation>
    <scope>NUCLEOTIDE SEQUENCE [LARGE SCALE GENOMIC DNA]</scope>
    <source>
        <strain evidence="2 3">AUSMDU00012715</strain>
    </source>
</reference>
<dbReference type="AlphaFoldDB" id="A0A6G9ZBT5"/>
<evidence type="ECO:0000313" key="3">
    <source>
        <dbReference type="Proteomes" id="UP000500953"/>
    </source>
</evidence>
<feature type="transmembrane region" description="Helical" evidence="1">
    <location>
        <begin position="50"/>
        <end position="67"/>
    </location>
</feature>
<proteinExistence type="predicted"/>